<comment type="subcellular location">
    <subcellularLocation>
        <location evidence="1">Membrane</location>
    </subcellularLocation>
</comment>
<dbReference type="GO" id="GO:0032588">
    <property type="term" value="C:trans-Golgi network membrane"/>
    <property type="evidence" value="ECO:0007669"/>
    <property type="project" value="TreeGrafter"/>
</dbReference>
<accession>A0A8B8D8V1</accession>
<sequence>MEKKKMPGKSANQKAPADSQSWVMKQIIVGISLSVGLFLTAYNFLPIRITSVKSTGDSLVLAVRCLFISSLPILAIMQSVGNIRFTTRAIDPVRGGGEDMVEVPNKILRNTTEQFLFHAVGLLTLSTFLDESSLRAIPILSCIFVIFRLLFWRGYLNSPLNRAVGMSGTAFPTILVYFYCGFCIVQTTILSQ</sequence>
<dbReference type="PANTHER" id="PTHR31004:SF1">
    <property type="entry name" value="TRANSMEMBRANE PROTEIN 79"/>
    <property type="match status" value="1"/>
</dbReference>
<protein>
    <submittedName>
        <fullName evidence="7">Uncharacterized protein LOC111125244</fullName>
    </submittedName>
</protein>
<reference evidence="7" key="1">
    <citation type="submission" date="2025-08" db="UniProtKB">
        <authorList>
            <consortium name="RefSeq"/>
        </authorList>
    </citation>
    <scope>IDENTIFICATION</scope>
    <source>
        <tissue evidence="7">Whole sample</tissue>
    </source>
</reference>
<dbReference type="Gene3D" id="1.20.120.550">
    <property type="entry name" value="Membrane associated eicosanoid/glutathione metabolism-like domain"/>
    <property type="match status" value="1"/>
</dbReference>
<evidence type="ECO:0000256" key="4">
    <source>
        <dbReference type="ARBA" id="ARBA00023136"/>
    </source>
</evidence>
<keyword evidence="6" id="KW-1185">Reference proteome</keyword>
<dbReference type="KEGG" id="cvn:111125244"/>
<evidence type="ECO:0000256" key="3">
    <source>
        <dbReference type="ARBA" id="ARBA00022989"/>
    </source>
</evidence>
<feature type="transmembrane region" description="Helical" evidence="5">
    <location>
        <begin position="132"/>
        <end position="151"/>
    </location>
</feature>
<dbReference type="InterPro" id="IPR001129">
    <property type="entry name" value="Membr-assoc_MAPEG"/>
</dbReference>
<dbReference type="AlphaFoldDB" id="A0A8B8D8V1"/>
<evidence type="ECO:0000313" key="6">
    <source>
        <dbReference type="Proteomes" id="UP000694844"/>
    </source>
</evidence>
<evidence type="ECO:0000313" key="7">
    <source>
        <dbReference type="RefSeq" id="XP_022324537.1"/>
    </source>
</evidence>
<dbReference type="Proteomes" id="UP000694844">
    <property type="component" value="Chromosome 3"/>
</dbReference>
<evidence type="ECO:0000256" key="5">
    <source>
        <dbReference type="SAM" id="Phobius"/>
    </source>
</evidence>
<keyword evidence="3 5" id="KW-1133">Transmembrane helix</keyword>
<dbReference type="PANTHER" id="PTHR31004">
    <property type="entry name" value="TRANSMEMBRANE PROTEIN 79"/>
    <property type="match status" value="1"/>
</dbReference>
<dbReference type="GO" id="GO:0005765">
    <property type="term" value="C:lysosomal membrane"/>
    <property type="evidence" value="ECO:0007669"/>
    <property type="project" value="TreeGrafter"/>
</dbReference>
<feature type="transmembrane region" description="Helical" evidence="5">
    <location>
        <begin position="163"/>
        <end position="189"/>
    </location>
</feature>
<keyword evidence="4 5" id="KW-0472">Membrane</keyword>
<evidence type="ECO:0000256" key="2">
    <source>
        <dbReference type="ARBA" id="ARBA00022692"/>
    </source>
</evidence>
<gene>
    <name evidence="7" type="primary">LOC111125244</name>
</gene>
<dbReference type="GeneID" id="111125244"/>
<dbReference type="InterPro" id="IPR023352">
    <property type="entry name" value="MAPEG-like_dom_sf"/>
</dbReference>
<organism evidence="6 7">
    <name type="scientific">Crassostrea virginica</name>
    <name type="common">Eastern oyster</name>
    <dbReference type="NCBI Taxonomy" id="6565"/>
    <lineage>
        <taxon>Eukaryota</taxon>
        <taxon>Metazoa</taxon>
        <taxon>Spiralia</taxon>
        <taxon>Lophotrochozoa</taxon>
        <taxon>Mollusca</taxon>
        <taxon>Bivalvia</taxon>
        <taxon>Autobranchia</taxon>
        <taxon>Pteriomorphia</taxon>
        <taxon>Ostreida</taxon>
        <taxon>Ostreoidea</taxon>
        <taxon>Ostreidae</taxon>
        <taxon>Crassostrea</taxon>
    </lineage>
</organism>
<evidence type="ECO:0000256" key="1">
    <source>
        <dbReference type="ARBA" id="ARBA00004370"/>
    </source>
</evidence>
<feature type="transmembrane region" description="Helical" evidence="5">
    <location>
        <begin position="27"/>
        <end position="47"/>
    </location>
</feature>
<name>A0A8B8D8V1_CRAVI</name>
<feature type="transmembrane region" description="Helical" evidence="5">
    <location>
        <begin position="59"/>
        <end position="77"/>
    </location>
</feature>
<dbReference type="SUPFAM" id="SSF161084">
    <property type="entry name" value="MAPEG domain-like"/>
    <property type="match status" value="1"/>
</dbReference>
<dbReference type="GO" id="GO:0045055">
    <property type="term" value="P:regulated exocytosis"/>
    <property type="evidence" value="ECO:0007669"/>
    <property type="project" value="TreeGrafter"/>
</dbReference>
<dbReference type="RefSeq" id="XP_022324537.1">
    <property type="nucleotide sequence ID" value="XM_022468829.1"/>
</dbReference>
<dbReference type="OrthoDB" id="8887147at2759"/>
<keyword evidence="2 5" id="KW-0812">Transmembrane</keyword>
<dbReference type="Pfam" id="PF01124">
    <property type="entry name" value="MAPEG"/>
    <property type="match status" value="1"/>
</dbReference>
<proteinExistence type="predicted"/>